<feature type="transmembrane region" description="Helical" evidence="1">
    <location>
        <begin position="64"/>
        <end position="88"/>
    </location>
</feature>
<comment type="caution">
    <text evidence="2">The sequence shown here is derived from an EMBL/GenBank/DDBJ whole genome shotgun (WGS) entry which is preliminary data.</text>
</comment>
<evidence type="ECO:0000313" key="2">
    <source>
        <dbReference type="EMBL" id="MBB3965829.1"/>
    </source>
</evidence>
<gene>
    <name evidence="2" type="ORF">GGQ67_003508</name>
</gene>
<keyword evidence="1" id="KW-1133">Transmembrane helix</keyword>
<evidence type="ECO:0000313" key="3">
    <source>
        <dbReference type="Proteomes" id="UP000582090"/>
    </source>
</evidence>
<organism evidence="2 3">
    <name type="scientific">Rhizobium metallidurans</name>
    <dbReference type="NCBI Taxonomy" id="1265931"/>
    <lineage>
        <taxon>Bacteria</taxon>
        <taxon>Pseudomonadati</taxon>
        <taxon>Pseudomonadota</taxon>
        <taxon>Alphaproteobacteria</taxon>
        <taxon>Hyphomicrobiales</taxon>
        <taxon>Rhizobiaceae</taxon>
        <taxon>Rhizobium/Agrobacterium group</taxon>
        <taxon>Rhizobium</taxon>
    </lineage>
</organism>
<keyword evidence="1" id="KW-0812">Transmembrane</keyword>
<keyword evidence="1" id="KW-0472">Membrane</keyword>
<evidence type="ECO:0000256" key="1">
    <source>
        <dbReference type="SAM" id="Phobius"/>
    </source>
</evidence>
<sequence>MTEDEMRSMAWNNALHCHGTYTVFSRRLKRLRFLTKLRDFWGFAIPIILGAIAGSNTLSLPENYVHLLKIALAAAALVQILIALWAVFSRWDDGLAYSARAVRDAYEMQRAWEVIGRGQVADIGAEFATRAKQQDVIDSHDIGQEISSKEKNLGMRSGLIEYQRQCTGCKTSPNSRGLPLFPKTKCPVCGGN</sequence>
<feature type="transmembrane region" description="Helical" evidence="1">
    <location>
        <begin position="40"/>
        <end position="58"/>
    </location>
</feature>
<dbReference type="AlphaFoldDB" id="A0A7W6GCH2"/>
<dbReference type="EMBL" id="JACIDW010000012">
    <property type="protein sequence ID" value="MBB3965829.1"/>
    <property type="molecule type" value="Genomic_DNA"/>
</dbReference>
<dbReference type="Proteomes" id="UP000582090">
    <property type="component" value="Unassembled WGS sequence"/>
</dbReference>
<accession>A0A7W6GCH2</accession>
<dbReference type="NCBIfam" id="TIGR04402">
    <property type="entry name" value="mob_CxxC_CxxC"/>
    <property type="match status" value="1"/>
</dbReference>
<reference evidence="2 3" key="1">
    <citation type="submission" date="2020-08" db="EMBL/GenBank/DDBJ databases">
        <title>Genomic Encyclopedia of Type Strains, Phase IV (KMG-IV): sequencing the most valuable type-strain genomes for metagenomic binning, comparative biology and taxonomic classification.</title>
        <authorList>
            <person name="Goeker M."/>
        </authorList>
    </citation>
    <scope>NUCLEOTIDE SEQUENCE [LARGE SCALE GENOMIC DNA]</scope>
    <source>
        <strain evidence="2 3">DSM 26575</strain>
    </source>
</reference>
<keyword evidence="3" id="KW-1185">Reference proteome</keyword>
<name>A0A7W6GCH2_9HYPH</name>
<dbReference type="InterPro" id="IPR030914">
    <property type="entry name" value="Mob_CxxC_CxxC"/>
</dbReference>
<proteinExistence type="predicted"/>
<protein>
    <submittedName>
        <fullName evidence="2">Mobilome CxxCx(11)CxxC protein</fullName>
    </submittedName>
</protein>
<dbReference type="RefSeq" id="WP_183901360.1">
    <property type="nucleotide sequence ID" value="NZ_JACIDW010000012.1"/>
</dbReference>